<dbReference type="SMART" id="SM00320">
    <property type="entry name" value="WD40"/>
    <property type="match status" value="6"/>
</dbReference>
<keyword evidence="9" id="KW-1185">Reference proteome</keyword>
<dbReference type="PANTHER" id="PTHR45903">
    <property type="entry name" value="GLUTAMATE-RICH WD REPEAT-CONTAINING PROTEIN 1"/>
    <property type="match status" value="1"/>
</dbReference>
<feature type="repeat" description="WD" evidence="5">
    <location>
        <begin position="392"/>
        <end position="434"/>
    </location>
</feature>
<dbReference type="InterPro" id="IPR015943">
    <property type="entry name" value="WD40/YVTN_repeat-like_dom_sf"/>
</dbReference>
<evidence type="ECO:0000313" key="8">
    <source>
        <dbReference type="EMBL" id="OQR75571.1"/>
    </source>
</evidence>
<evidence type="ECO:0000259" key="7">
    <source>
        <dbReference type="Pfam" id="PF12265"/>
    </source>
</evidence>
<dbReference type="GO" id="GO:0042254">
    <property type="term" value="P:ribosome biogenesis"/>
    <property type="evidence" value="ECO:0007669"/>
    <property type="project" value="TreeGrafter"/>
</dbReference>
<dbReference type="PROSITE" id="PS50294">
    <property type="entry name" value="WD_REPEATS_REGION"/>
    <property type="match status" value="3"/>
</dbReference>
<organism evidence="8 9">
    <name type="scientific">Tropilaelaps mercedesae</name>
    <dbReference type="NCBI Taxonomy" id="418985"/>
    <lineage>
        <taxon>Eukaryota</taxon>
        <taxon>Metazoa</taxon>
        <taxon>Ecdysozoa</taxon>
        <taxon>Arthropoda</taxon>
        <taxon>Chelicerata</taxon>
        <taxon>Arachnida</taxon>
        <taxon>Acari</taxon>
        <taxon>Parasitiformes</taxon>
        <taxon>Mesostigmata</taxon>
        <taxon>Gamasina</taxon>
        <taxon>Dermanyssoidea</taxon>
        <taxon>Laelapidae</taxon>
        <taxon>Tropilaelaps</taxon>
    </lineage>
</organism>
<dbReference type="Pfam" id="PF00400">
    <property type="entry name" value="WD40"/>
    <property type="match status" value="3"/>
</dbReference>
<evidence type="ECO:0000256" key="5">
    <source>
        <dbReference type="PROSITE-ProRule" id="PRU00221"/>
    </source>
</evidence>
<comment type="subcellular location">
    <subcellularLocation>
        <location evidence="1">Nucleus</location>
    </subcellularLocation>
</comment>
<feature type="region of interest" description="Disordered" evidence="6">
    <location>
        <begin position="1"/>
        <end position="76"/>
    </location>
</feature>
<reference evidence="8 9" key="1">
    <citation type="journal article" date="2017" name="Gigascience">
        <title>Draft genome of the honey bee ectoparasitic mite, Tropilaelaps mercedesae, is shaped by the parasitic life history.</title>
        <authorList>
            <person name="Dong X."/>
            <person name="Armstrong S.D."/>
            <person name="Xia D."/>
            <person name="Makepeace B.L."/>
            <person name="Darby A.C."/>
            <person name="Kadowaki T."/>
        </authorList>
    </citation>
    <scope>NUCLEOTIDE SEQUENCE [LARGE SCALE GENOMIC DNA]</scope>
    <source>
        <strain evidence="8">Wuxi-XJTLU</strain>
    </source>
</reference>
<sequence length="491" mass="54318">MTMTNKKNVPGSRTDAGEDDDLSSCASEDEPMEETRVKDAQLESDDSDDESDDTDEEASDADEDGEDSPSVFIPGKTPLAKDEELVMDNSAYVLYQQATTTAPCLSFAVLRDNLGDNRADVFPLTAYIVAGTQAEQHEQNNLLCMKLWNMHRIDESRADGDSDEDDVNDEDPPQDGANKKPKLSVALVPHPGAVNRVRVQQLDNGKQICASWSESGSVYLTDITSAMEATEKSELLTRYVKNRLAPKPFFKFSGHKKEGFGLDWSPVVTGQLASGDCYRNIHVWRLADSGRWKVDDRPLMGHTASVEDLQWSPREPSVLASCSVDRSVRIFDIRANPAKACMLTAQEAHVSDVNVIAWNRVEQAFLLSGGDDGVINVWDLRQFKSGKPVSQFEHHEAPITSIEWHPTDSTVFAVSSEDDCVTLWDLAIERDVTDGCMKGADGDVCDDLPAQLLFIHQGQQEVKECHWHPQMPGILVSTAHSGFNIFRTISV</sequence>
<dbReference type="Pfam" id="PF12265">
    <property type="entry name" value="CAF1C_H4-bd"/>
    <property type="match status" value="1"/>
</dbReference>
<name>A0A1V9XQ26_9ACAR</name>
<keyword evidence="3" id="KW-0677">Repeat</keyword>
<dbReference type="PANTHER" id="PTHR45903:SF1">
    <property type="entry name" value="GLUTAMATE-RICH WD REPEAT-CONTAINING PROTEIN 1"/>
    <property type="match status" value="1"/>
</dbReference>
<evidence type="ECO:0000256" key="4">
    <source>
        <dbReference type="ARBA" id="ARBA00023242"/>
    </source>
</evidence>
<dbReference type="InterPro" id="IPR051972">
    <property type="entry name" value="Glutamate-rich_WD_repeat"/>
</dbReference>
<feature type="domain" description="Histone-binding protein RBBP4-like N-terminal" evidence="7">
    <location>
        <begin position="82"/>
        <end position="151"/>
    </location>
</feature>
<keyword evidence="2 5" id="KW-0853">WD repeat</keyword>
<dbReference type="Proteomes" id="UP000192247">
    <property type="component" value="Unassembled WGS sequence"/>
</dbReference>
<protein>
    <submittedName>
        <fullName evidence="8">Glutamate-rich WD repeat-containing protein 1-like</fullName>
    </submittedName>
</protein>
<dbReference type="Gene3D" id="2.130.10.10">
    <property type="entry name" value="YVTN repeat-like/Quinoprotein amine dehydrogenase"/>
    <property type="match status" value="1"/>
</dbReference>
<comment type="caution">
    <text evidence="8">The sequence shown here is derived from an EMBL/GenBank/DDBJ whole genome shotgun (WGS) entry which is preliminary data.</text>
</comment>
<dbReference type="EMBL" id="MNPL01006170">
    <property type="protein sequence ID" value="OQR75571.1"/>
    <property type="molecule type" value="Genomic_DNA"/>
</dbReference>
<gene>
    <name evidence="8" type="ORF">BIW11_08330</name>
</gene>
<dbReference type="InterPro" id="IPR019775">
    <property type="entry name" value="WD40_repeat_CS"/>
</dbReference>
<feature type="region of interest" description="Disordered" evidence="6">
    <location>
        <begin position="156"/>
        <end position="183"/>
    </location>
</feature>
<dbReference type="AlphaFoldDB" id="A0A1V9XQ26"/>
<feature type="compositionally biased region" description="Acidic residues" evidence="6">
    <location>
        <begin position="17"/>
        <end position="32"/>
    </location>
</feature>
<proteinExistence type="predicted"/>
<dbReference type="InterPro" id="IPR001680">
    <property type="entry name" value="WD40_rpt"/>
</dbReference>
<accession>A0A1V9XQ26</accession>
<dbReference type="SUPFAM" id="SSF50978">
    <property type="entry name" value="WD40 repeat-like"/>
    <property type="match status" value="1"/>
</dbReference>
<dbReference type="STRING" id="418985.A0A1V9XQ26"/>
<evidence type="ECO:0000313" key="9">
    <source>
        <dbReference type="Proteomes" id="UP000192247"/>
    </source>
</evidence>
<dbReference type="OrthoDB" id="2161379at2759"/>
<dbReference type="FunCoup" id="A0A1V9XQ26">
    <property type="interactions" value="1002"/>
</dbReference>
<feature type="compositionally biased region" description="Acidic residues" evidence="6">
    <location>
        <begin position="161"/>
        <end position="173"/>
    </location>
</feature>
<dbReference type="PROSITE" id="PS50082">
    <property type="entry name" value="WD_REPEATS_2"/>
    <property type="match status" value="3"/>
</dbReference>
<dbReference type="InterPro" id="IPR036322">
    <property type="entry name" value="WD40_repeat_dom_sf"/>
</dbReference>
<evidence type="ECO:0000256" key="1">
    <source>
        <dbReference type="ARBA" id="ARBA00004123"/>
    </source>
</evidence>
<feature type="compositionally biased region" description="Acidic residues" evidence="6">
    <location>
        <begin position="42"/>
        <end position="67"/>
    </location>
</feature>
<feature type="repeat" description="WD" evidence="5">
    <location>
        <begin position="346"/>
        <end position="381"/>
    </location>
</feature>
<dbReference type="InterPro" id="IPR022052">
    <property type="entry name" value="Histone-bd_RBBP4-like_N"/>
</dbReference>
<keyword evidence="4" id="KW-0539">Nucleus</keyword>
<dbReference type="GO" id="GO:0005730">
    <property type="term" value="C:nucleolus"/>
    <property type="evidence" value="ECO:0007669"/>
    <property type="project" value="TreeGrafter"/>
</dbReference>
<evidence type="ECO:0000256" key="3">
    <source>
        <dbReference type="ARBA" id="ARBA00022737"/>
    </source>
</evidence>
<evidence type="ECO:0000256" key="2">
    <source>
        <dbReference type="ARBA" id="ARBA00022574"/>
    </source>
</evidence>
<dbReference type="PROSITE" id="PS00678">
    <property type="entry name" value="WD_REPEATS_1"/>
    <property type="match status" value="1"/>
</dbReference>
<dbReference type="InParanoid" id="A0A1V9XQ26"/>
<feature type="repeat" description="WD" evidence="5">
    <location>
        <begin position="299"/>
        <end position="334"/>
    </location>
</feature>
<evidence type="ECO:0000256" key="6">
    <source>
        <dbReference type="SAM" id="MobiDB-lite"/>
    </source>
</evidence>